<comment type="caution">
    <text evidence="1">The sequence shown here is derived from an EMBL/GenBank/DDBJ whole genome shotgun (WGS) entry which is preliminary data.</text>
</comment>
<proteinExistence type="predicted"/>
<name>A0A562KUA1_9BRAD</name>
<evidence type="ECO:0000313" key="2">
    <source>
        <dbReference type="Proteomes" id="UP000317176"/>
    </source>
</evidence>
<dbReference type="AlphaFoldDB" id="A0A562KUA1"/>
<gene>
    <name evidence="1" type="ORF">IQ17_05501</name>
</gene>
<accession>A0A562KUA1</accession>
<dbReference type="OrthoDB" id="5298197at2"/>
<sequence>MDWACGATAALPSPHRPVPKNRLIDRWFQWTPRRPPLPEVVLGNSGAAGEWRLCHDGQCRTLSEIVGHRIGANVTTMKVCDNP</sequence>
<protein>
    <submittedName>
        <fullName evidence="1">Uncharacterized protein DUF1850</fullName>
    </submittedName>
</protein>
<evidence type="ECO:0000313" key="1">
    <source>
        <dbReference type="EMBL" id="TWH98924.1"/>
    </source>
</evidence>
<keyword evidence="2" id="KW-1185">Reference proteome</keyword>
<dbReference type="EMBL" id="VLKL01000019">
    <property type="protein sequence ID" value="TWH98924.1"/>
    <property type="molecule type" value="Genomic_DNA"/>
</dbReference>
<organism evidence="1 2">
    <name type="scientific">Bradyrhizobium daqingense</name>
    <dbReference type="NCBI Taxonomy" id="993502"/>
    <lineage>
        <taxon>Bacteria</taxon>
        <taxon>Pseudomonadati</taxon>
        <taxon>Pseudomonadota</taxon>
        <taxon>Alphaproteobacteria</taxon>
        <taxon>Hyphomicrobiales</taxon>
        <taxon>Nitrobacteraceae</taxon>
        <taxon>Bradyrhizobium</taxon>
    </lineage>
</organism>
<reference evidence="1 2" key="1">
    <citation type="journal article" date="2015" name="Stand. Genomic Sci.">
        <title>Genomic Encyclopedia of Bacterial and Archaeal Type Strains, Phase III: the genomes of soil and plant-associated and newly described type strains.</title>
        <authorList>
            <person name="Whitman W.B."/>
            <person name="Woyke T."/>
            <person name="Klenk H.P."/>
            <person name="Zhou Y."/>
            <person name="Lilburn T.G."/>
            <person name="Beck B.J."/>
            <person name="De Vos P."/>
            <person name="Vandamme P."/>
            <person name="Eisen J.A."/>
            <person name="Garrity G."/>
            <person name="Hugenholtz P."/>
            <person name="Kyrpides N.C."/>
        </authorList>
    </citation>
    <scope>NUCLEOTIDE SEQUENCE [LARGE SCALE GENOMIC DNA]</scope>
    <source>
        <strain evidence="1 2">CGMCC 1.10947</strain>
    </source>
</reference>
<dbReference type="Proteomes" id="UP000317176">
    <property type="component" value="Unassembled WGS sequence"/>
</dbReference>